<dbReference type="GO" id="GO:0046654">
    <property type="term" value="P:tetrahydrofolate biosynthetic process"/>
    <property type="evidence" value="ECO:0007669"/>
    <property type="project" value="TreeGrafter"/>
</dbReference>
<dbReference type="EMBL" id="GU943001">
    <property type="protein sequence ID" value="ADD93863.1"/>
    <property type="molecule type" value="Genomic_DNA"/>
</dbReference>
<dbReference type="InterPro" id="IPR011005">
    <property type="entry name" value="Dihydropteroate_synth-like_sf"/>
</dbReference>
<evidence type="ECO:0000313" key="2">
    <source>
        <dbReference type="EMBL" id="ADD93863.1"/>
    </source>
</evidence>
<dbReference type="SUPFAM" id="SSF51717">
    <property type="entry name" value="Dihydropteroate synthetase-like"/>
    <property type="match status" value="1"/>
</dbReference>
<dbReference type="PANTHER" id="PTHR20941:SF1">
    <property type="entry name" value="FOLIC ACID SYNTHESIS PROTEIN FOL1"/>
    <property type="match status" value="1"/>
</dbReference>
<sequence length="82" mass="9367">MDHNYEILNNLEKFSNMGYRVLSGISRKSMIGDVLNKPVTDRLYGSLAASVIAIKNNTSILRVHDVRETKMLLNFKKLIRNS</sequence>
<dbReference type="Pfam" id="PF00809">
    <property type="entry name" value="Pterin_bind"/>
    <property type="match status" value="1"/>
</dbReference>
<dbReference type="AlphaFoldDB" id="D6PDR2"/>
<feature type="domain" description="Pterin-binding" evidence="1">
    <location>
        <begin position="1"/>
        <end position="74"/>
    </location>
</feature>
<dbReference type="PANTHER" id="PTHR20941">
    <property type="entry name" value="FOLATE SYNTHESIS PROTEINS"/>
    <property type="match status" value="1"/>
</dbReference>
<dbReference type="InterPro" id="IPR045031">
    <property type="entry name" value="DHP_synth-like"/>
</dbReference>
<dbReference type="PROSITE" id="PS50972">
    <property type="entry name" value="PTERIN_BINDING"/>
    <property type="match status" value="1"/>
</dbReference>
<protein>
    <recommendedName>
        <fullName evidence="1">Pterin-binding domain-containing protein</fullName>
    </recommendedName>
</protein>
<organism evidence="2">
    <name type="scientific">uncultured marine bacterium MedDCM-OCT-S08-C1340</name>
    <dbReference type="NCBI Taxonomy" id="743070"/>
    <lineage>
        <taxon>Bacteria</taxon>
        <taxon>environmental samples</taxon>
    </lineage>
</organism>
<dbReference type="InterPro" id="IPR000489">
    <property type="entry name" value="Pterin-binding_dom"/>
</dbReference>
<accession>D6PDR2</accession>
<reference evidence="2" key="1">
    <citation type="journal article" date="2010" name="ISME J.">
        <title>Metagenome of the Mediterranean deep chlorophyll maximum studied by direct and fosmid library 454 pyrosequencing.</title>
        <authorList>
            <person name="Ghai R."/>
            <person name="Martin-Cuadrado A.B."/>
            <person name="Molto A.G."/>
            <person name="Heredia I.G."/>
            <person name="Cabrera R."/>
            <person name="Martin J."/>
            <person name="Verdu M."/>
            <person name="Deschamps P."/>
            <person name="Moreira D."/>
            <person name="Lopez-Garcia P."/>
            <person name="Mira A."/>
            <person name="Rodriguez-Valera F."/>
        </authorList>
    </citation>
    <scope>NUCLEOTIDE SEQUENCE</scope>
</reference>
<proteinExistence type="predicted"/>
<dbReference type="Gene3D" id="3.20.20.20">
    <property type="entry name" value="Dihydropteroate synthase-like"/>
    <property type="match status" value="1"/>
</dbReference>
<evidence type="ECO:0000259" key="1">
    <source>
        <dbReference type="PROSITE" id="PS50972"/>
    </source>
</evidence>
<dbReference type="GO" id="GO:0005829">
    <property type="term" value="C:cytosol"/>
    <property type="evidence" value="ECO:0007669"/>
    <property type="project" value="TreeGrafter"/>
</dbReference>
<name>D6PDR2_9BACT</name>
<dbReference type="GO" id="GO:0004156">
    <property type="term" value="F:dihydropteroate synthase activity"/>
    <property type="evidence" value="ECO:0007669"/>
    <property type="project" value="TreeGrafter"/>
</dbReference>